<feature type="compositionally biased region" description="Gly residues" evidence="5">
    <location>
        <begin position="1"/>
        <end position="10"/>
    </location>
</feature>
<evidence type="ECO:0000256" key="1">
    <source>
        <dbReference type="ARBA" id="ARBA00004123"/>
    </source>
</evidence>
<dbReference type="InterPro" id="IPR003890">
    <property type="entry name" value="MIF4G-like_typ-3"/>
</dbReference>
<dbReference type="AlphaFoldDB" id="A0A1Z5R4N0"/>
<evidence type="ECO:0000256" key="3">
    <source>
        <dbReference type="ARBA" id="ARBA00022845"/>
    </source>
</evidence>
<dbReference type="GO" id="GO:0000398">
    <property type="term" value="P:mRNA splicing, via spliceosome"/>
    <property type="evidence" value="ECO:0000318"/>
    <property type="project" value="GO_Central"/>
</dbReference>
<organism evidence="7 8">
    <name type="scientific">Sorghum bicolor</name>
    <name type="common">Sorghum</name>
    <name type="synonym">Sorghum vulgare</name>
    <dbReference type="NCBI Taxonomy" id="4558"/>
    <lineage>
        <taxon>Eukaryota</taxon>
        <taxon>Viridiplantae</taxon>
        <taxon>Streptophyta</taxon>
        <taxon>Embryophyta</taxon>
        <taxon>Tracheophyta</taxon>
        <taxon>Spermatophyta</taxon>
        <taxon>Magnoliopsida</taxon>
        <taxon>Liliopsida</taxon>
        <taxon>Poales</taxon>
        <taxon>Poaceae</taxon>
        <taxon>PACMAD clade</taxon>
        <taxon>Panicoideae</taxon>
        <taxon>Andropogonodae</taxon>
        <taxon>Andropogoneae</taxon>
        <taxon>Sorghinae</taxon>
        <taxon>Sorghum</taxon>
    </lineage>
</organism>
<dbReference type="SUPFAM" id="SSF48371">
    <property type="entry name" value="ARM repeat"/>
    <property type="match status" value="1"/>
</dbReference>
<proteinExistence type="inferred from homology"/>
<dbReference type="InParanoid" id="A0A1Z5R4N0"/>
<dbReference type="eggNOG" id="KOG2140">
    <property type="taxonomic scope" value="Eukaryota"/>
</dbReference>
<dbReference type="Proteomes" id="UP000000768">
    <property type="component" value="Chromosome 8"/>
</dbReference>
<dbReference type="InterPro" id="IPR050781">
    <property type="entry name" value="CWC22_splicing_factor"/>
</dbReference>
<feature type="region of interest" description="Disordered" evidence="5">
    <location>
        <begin position="332"/>
        <end position="361"/>
    </location>
</feature>
<dbReference type="Gene3D" id="1.25.40.180">
    <property type="match status" value="1"/>
</dbReference>
<dbReference type="OMA" id="LYKSPDC"/>
<comment type="subcellular location">
    <subcellularLocation>
        <location evidence="1">Nucleus</location>
    </subcellularLocation>
</comment>
<evidence type="ECO:0000256" key="2">
    <source>
        <dbReference type="ARBA" id="ARBA00006856"/>
    </source>
</evidence>
<evidence type="ECO:0000313" key="7">
    <source>
        <dbReference type="EMBL" id="OQU78733.1"/>
    </source>
</evidence>
<evidence type="ECO:0000313" key="8">
    <source>
        <dbReference type="Proteomes" id="UP000000768"/>
    </source>
</evidence>
<reference evidence="7 8" key="1">
    <citation type="journal article" date="2009" name="Nature">
        <title>The Sorghum bicolor genome and the diversification of grasses.</title>
        <authorList>
            <person name="Paterson A.H."/>
            <person name="Bowers J.E."/>
            <person name="Bruggmann R."/>
            <person name="Dubchak I."/>
            <person name="Grimwood J."/>
            <person name="Gundlach H."/>
            <person name="Haberer G."/>
            <person name="Hellsten U."/>
            <person name="Mitros T."/>
            <person name="Poliakov A."/>
            <person name="Schmutz J."/>
            <person name="Spannagl M."/>
            <person name="Tang H."/>
            <person name="Wang X."/>
            <person name="Wicker T."/>
            <person name="Bharti A.K."/>
            <person name="Chapman J."/>
            <person name="Feltus F.A."/>
            <person name="Gowik U."/>
            <person name="Grigoriev I.V."/>
            <person name="Lyons E."/>
            <person name="Maher C.A."/>
            <person name="Martis M."/>
            <person name="Narechania A."/>
            <person name="Otillar R.P."/>
            <person name="Penning B.W."/>
            <person name="Salamov A.A."/>
            <person name="Wang Y."/>
            <person name="Zhang L."/>
            <person name="Carpita N.C."/>
            <person name="Freeling M."/>
            <person name="Gingle A.R."/>
            <person name="Hash C.T."/>
            <person name="Keller B."/>
            <person name="Klein P."/>
            <person name="Kresovich S."/>
            <person name="McCann M.C."/>
            <person name="Ming R."/>
            <person name="Peterson D.G."/>
            <person name="Mehboob-ur-Rahman"/>
            <person name="Ware D."/>
            <person name="Westhoff P."/>
            <person name="Mayer K.F."/>
            <person name="Messing J."/>
            <person name="Rokhsar D.S."/>
        </authorList>
    </citation>
    <scope>NUCLEOTIDE SEQUENCE [LARGE SCALE GENOMIC DNA]</scope>
    <source>
        <strain evidence="8">cv. BTx623</strain>
    </source>
</reference>
<sequence length="553" mass="60739">MTTWRKGGGTWRWSAEEASVRARPTTRNRSRARQASVPPYRATAEEEDDAAGEFGSAEYQRRSWNALRKSITGLVNKATAANVRHVAPELLAENLVRGRGLLCRALLRSQAACPDFTDVFAALAAVVNARLPCVGRLLLVRLVLRVRRAHASGSSSSSRHHHQQLAAAAKFVAHLVNQGVAHDLLALELLALLLLDRPTDGTVEVAVGLARECGAALGESCPRGLDAVFDNLRAILHDGDIDKRIQFMIEDLFAIRKARFKGHPPVRPELDLIEADDQVTHQVELSSSLDHGGDELDPEVHLDVFEPSPSFAQDEAAYEDLKRTILGAGDESLDQDQDQCSDDDDESSAGDESETTELTIRDGTDTDLINLRRTIYLTLMSSVASEEAGHKLLSVVRPGQELELCTMLLKCCKKEKAYTSYYGGLAQRLCATGRAYQAGFEARFAGHYSAAHRTATDELRATARLFAHLLAADALPWRAILGRVRVTEHDMLFQDLAEQLGIRVLSNKINDEDTAVRDALFPRDCAKNTRFAINFFTAIGLGGVTETVRKLIV</sequence>
<evidence type="ECO:0000256" key="5">
    <source>
        <dbReference type="SAM" id="MobiDB-lite"/>
    </source>
</evidence>
<keyword evidence="3" id="KW-0810">Translation regulation</keyword>
<feature type="compositionally biased region" description="Acidic residues" evidence="5">
    <location>
        <begin position="332"/>
        <end position="355"/>
    </location>
</feature>
<protein>
    <recommendedName>
        <fullName evidence="6">MI domain-containing protein</fullName>
    </recommendedName>
</protein>
<name>A0A1Z5R4N0_SORBI</name>
<feature type="domain" description="MI" evidence="6">
    <location>
        <begin position="370"/>
        <end position="485"/>
    </location>
</feature>
<feature type="region of interest" description="Disordered" evidence="5">
    <location>
        <begin position="1"/>
        <end position="52"/>
    </location>
</feature>
<dbReference type="Gramene" id="OQU78733">
    <property type="protein sequence ID" value="OQU78733"/>
    <property type="gene ID" value="SORBI_3008G040201"/>
</dbReference>
<keyword evidence="8" id="KW-1185">Reference proteome</keyword>
<gene>
    <name evidence="7" type="ORF">SORBI_3008G040201</name>
</gene>
<comment type="similarity">
    <text evidence="2">Belongs to the CWC22 family.</text>
</comment>
<dbReference type="GO" id="GO:0006417">
    <property type="term" value="P:regulation of translation"/>
    <property type="evidence" value="ECO:0007669"/>
    <property type="project" value="UniProtKB-KW"/>
</dbReference>
<dbReference type="STRING" id="4558.A0A1Z5R4N0"/>
<dbReference type="GO" id="GO:0071013">
    <property type="term" value="C:catalytic step 2 spliceosome"/>
    <property type="evidence" value="ECO:0000318"/>
    <property type="project" value="GO_Central"/>
</dbReference>
<dbReference type="PANTHER" id="PTHR18034">
    <property type="entry name" value="CELL CYCLE CONTROL PROTEIN CWF22-RELATED"/>
    <property type="match status" value="1"/>
</dbReference>
<dbReference type="Pfam" id="PF02847">
    <property type="entry name" value="MA3"/>
    <property type="match status" value="1"/>
</dbReference>
<evidence type="ECO:0000256" key="4">
    <source>
        <dbReference type="ARBA" id="ARBA00023242"/>
    </source>
</evidence>
<accession>A0A1Z5R4N0</accession>
<dbReference type="PROSITE" id="PS51366">
    <property type="entry name" value="MI"/>
    <property type="match status" value="1"/>
</dbReference>
<dbReference type="GO" id="GO:0003723">
    <property type="term" value="F:RNA binding"/>
    <property type="evidence" value="ECO:0000318"/>
    <property type="project" value="GO_Central"/>
</dbReference>
<dbReference type="EMBL" id="CM000767">
    <property type="protein sequence ID" value="OQU78733.1"/>
    <property type="molecule type" value="Genomic_DNA"/>
</dbReference>
<dbReference type="SMART" id="SM00543">
    <property type="entry name" value="MIF4G"/>
    <property type="match status" value="1"/>
</dbReference>
<dbReference type="InterPro" id="IPR003891">
    <property type="entry name" value="Initiation_fac_eIF4g_MI"/>
</dbReference>
<dbReference type="SMART" id="SM00544">
    <property type="entry name" value="MA3"/>
    <property type="match status" value="1"/>
</dbReference>
<keyword evidence="4" id="KW-0539">Nucleus</keyword>
<dbReference type="Pfam" id="PF02854">
    <property type="entry name" value="MIF4G"/>
    <property type="match status" value="1"/>
</dbReference>
<reference evidence="8" key="2">
    <citation type="journal article" date="2018" name="Plant J.">
        <title>The Sorghum bicolor reference genome: improved assembly, gene annotations, a transcriptome atlas, and signatures of genome organization.</title>
        <authorList>
            <person name="McCormick R.F."/>
            <person name="Truong S.K."/>
            <person name="Sreedasyam A."/>
            <person name="Jenkins J."/>
            <person name="Shu S."/>
            <person name="Sims D."/>
            <person name="Kennedy M."/>
            <person name="Amirebrahimi M."/>
            <person name="Weers B.D."/>
            <person name="McKinley B."/>
            <person name="Mattison A."/>
            <person name="Morishige D.T."/>
            <person name="Grimwood J."/>
            <person name="Schmutz J."/>
            <person name="Mullet J.E."/>
        </authorList>
    </citation>
    <scope>NUCLEOTIDE SEQUENCE [LARGE SCALE GENOMIC DNA]</scope>
    <source>
        <strain evidence="8">cv. BTx623</strain>
    </source>
</reference>
<dbReference type="PANTHER" id="PTHR18034:SF6">
    <property type="entry name" value="MI DOMAIN-CONTAINING PROTEIN"/>
    <property type="match status" value="1"/>
</dbReference>
<evidence type="ECO:0000259" key="6">
    <source>
        <dbReference type="PROSITE" id="PS51366"/>
    </source>
</evidence>
<dbReference type="InterPro" id="IPR016024">
    <property type="entry name" value="ARM-type_fold"/>
</dbReference>